<evidence type="ECO:0000256" key="6">
    <source>
        <dbReference type="RuleBase" id="RU367028"/>
    </source>
</evidence>
<comment type="function">
    <text evidence="6">Transcriptional repressor that regulates multiple aspects of plant growth and development.</text>
</comment>
<dbReference type="OrthoDB" id="1928390at2759"/>
<organism evidence="9 10">
    <name type="scientific">Eragrostis curvula</name>
    <name type="common">weeping love grass</name>
    <dbReference type="NCBI Taxonomy" id="38414"/>
    <lineage>
        <taxon>Eukaryota</taxon>
        <taxon>Viridiplantae</taxon>
        <taxon>Streptophyta</taxon>
        <taxon>Embryophyta</taxon>
        <taxon>Tracheophyta</taxon>
        <taxon>Spermatophyta</taxon>
        <taxon>Magnoliopsida</taxon>
        <taxon>Liliopsida</taxon>
        <taxon>Poales</taxon>
        <taxon>Poaceae</taxon>
        <taxon>PACMAD clade</taxon>
        <taxon>Chloridoideae</taxon>
        <taxon>Eragrostideae</taxon>
        <taxon>Eragrostidinae</taxon>
        <taxon>Eragrostis</taxon>
    </lineage>
</organism>
<evidence type="ECO:0000256" key="2">
    <source>
        <dbReference type="ARBA" id="ARBA00022491"/>
    </source>
</evidence>
<accession>A0A5J9U5Y4</accession>
<evidence type="ECO:0000256" key="7">
    <source>
        <dbReference type="SAM" id="MobiDB-lite"/>
    </source>
</evidence>
<evidence type="ECO:0000256" key="5">
    <source>
        <dbReference type="ARBA" id="ARBA00023242"/>
    </source>
</evidence>
<proteinExistence type="predicted"/>
<feature type="domain" description="OVATE" evidence="8">
    <location>
        <begin position="7"/>
        <end position="46"/>
    </location>
</feature>
<feature type="non-terminal residue" evidence="9">
    <location>
        <position position="1"/>
    </location>
</feature>
<keyword evidence="4 6" id="KW-0804">Transcription</keyword>
<gene>
    <name evidence="9" type="ORF">EJB05_34799</name>
</gene>
<evidence type="ECO:0000256" key="1">
    <source>
        <dbReference type="ARBA" id="ARBA00004123"/>
    </source>
</evidence>
<dbReference type="GO" id="GO:0045892">
    <property type="term" value="P:negative regulation of DNA-templated transcription"/>
    <property type="evidence" value="ECO:0007669"/>
    <property type="project" value="UniProtKB-UniRule"/>
</dbReference>
<evidence type="ECO:0000259" key="8">
    <source>
        <dbReference type="Pfam" id="PF04844"/>
    </source>
</evidence>
<dbReference type="Gramene" id="TVU18688">
    <property type="protein sequence ID" value="TVU18688"/>
    <property type="gene ID" value="EJB05_34799"/>
</dbReference>
<keyword evidence="2 6" id="KW-0678">Repressor</keyword>
<evidence type="ECO:0000313" key="9">
    <source>
        <dbReference type="EMBL" id="TVU18688.1"/>
    </source>
</evidence>
<dbReference type="Proteomes" id="UP000324897">
    <property type="component" value="Chromosome 7"/>
</dbReference>
<evidence type="ECO:0000313" key="10">
    <source>
        <dbReference type="Proteomes" id="UP000324897"/>
    </source>
</evidence>
<reference evidence="9 10" key="1">
    <citation type="journal article" date="2019" name="Sci. Rep.">
        <title>A high-quality genome of Eragrostis curvula grass provides insights into Poaceae evolution and supports new strategies to enhance forage quality.</title>
        <authorList>
            <person name="Carballo J."/>
            <person name="Santos B.A.C.M."/>
            <person name="Zappacosta D."/>
            <person name="Garbus I."/>
            <person name="Selva J.P."/>
            <person name="Gallo C.A."/>
            <person name="Diaz A."/>
            <person name="Albertini E."/>
            <person name="Caccamo M."/>
            <person name="Echenique V."/>
        </authorList>
    </citation>
    <scope>NUCLEOTIDE SEQUENCE [LARGE SCALE GENOMIC DNA]</scope>
    <source>
        <strain evidence="10">cv. Victoria</strain>
        <tissue evidence="9">Leaf</tissue>
    </source>
</reference>
<dbReference type="Pfam" id="PF04844">
    <property type="entry name" value="Ovate"/>
    <property type="match status" value="1"/>
</dbReference>
<dbReference type="EMBL" id="RWGY01000029">
    <property type="protein sequence ID" value="TVU18688.1"/>
    <property type="molecule type" value="Genomic_DNA"/>
</dbReference>
<dbReference type="InterPro" id="IPR038933">
    <property type="entry name" value="Ovate"/>
</dbReference>
<feature type="compositionally biased region" description="Basic and acidic residues" evidence="7">
    <location>
        <begin position="66"/>
        <end position="84"/>
    </location>
</feature>
<comment type="caution">
    <text evidence="9">The sequence shown here is derived from an EMBL/GenBank/DDBJ whole genome shotgun (WGS) entry which is preliminary data.</text>
</comment>
<dbReference type="PANTHER" id="PTHR33057:SF17">
    <property type="entry name" value="TRANSCRIPTION REPRESSOR OFP8"/>
    <property type="match status" value="1"/>
</dbReference>
<dbReference type="InterPro" id="IPR006458">
    <property type="entry name" value="Ovate_C"/>
</dbReference>
<name>A0A5J9U5Y4_9POAL</name>
<keyword evidence="5 6" id="KW-0539">Nucleus</keyword>
<keyword evidence="10" id="KW-1185">Reference proteome</keyword>
<keyword evidence="3 6" id="KW-0805">Transcription regulation</keyword>
<dbReference type="GO" id="GO:0005634">
    <property type="term" value="C:nucleus"/>
    <property type="evidence" value="ECO:0007669"/>
    <property type="project" value="UniProtKB-SubCell"/>
</dbReference>
<comment type="subcellular location">
    <subcellularLocation>
        <location evidence="1 6">Nucleus</location>
    </subcellularLocation>
</comment>
<dbReference type="AlphaFoldDB" id="A0A5J9U5Y4"/>
<protein>
    <recommendedName>
        <fullName evidence="6">Transcription repressor</fullName>
    </recommendedName>
    <alternativeName>
        <fullName evidence="6">Ovate family protein</fullName>
    </alternativeName>
</protein>
<feature type="compositionally biased region" description="Polar residues" evidence="7">
    <location>
        <begin position="47"/>
        <end position="63"/>
    </location>
</feature>
<evidence type="ECO:0000256" key="3">
    <source>
        <dbReference type="ARBA" id="ARBA00023015"/>
    </source>
</evidence>
<evidence type="ECO:0000256" key="4">
    <source>
        <dbReference type="ARBA" id="ARBA00023163"/>
    </source>
</evidence>
<feature type="region of interest" description="Disordered" evidence="7">
    <location>
        <begin position="47"/>
        <end position="84"/>
    </location>
</feature>
<sequence>MAVVKRSRDLYGDFRDSMVETIVGRQMFGSPELECLLEAYMSLNASTPASSRAGTSTRSNLCNPKTDLRNGKDWREESRASYMR</sequence>
<dbReference type="PANTHER" id="PTHR33057">
    <property type="entry name" value="TRANSCRIPTION REPRESSOR OFP7-RELATED"/>
    <property type="match status" value="1"/>
</dbReference>